<gene>
    <name evidence="2" type="ORF">U6A24_13995</name>
</gene>
<organism evidence="2 3">
    <name type="scientific">Aquimarina gracilis</name>
    <dbReference type="NCBI Taxonomy" id="874422"/>
    <lineage>
        <taxon>Bacteria</taxon>
        <taxon>Pseudomonadati</taxon>
        <taxon>Bacteroidota</taxon>
        <taxon>Flavobacteriia</taxon>
        <taxon>Flavobacteriales</taxon>
        <taxon>Flavobacteriaceae</taxon>
        <taxon>Aquimarina</taxon>
    </lineage>
</organism>
<feature type="transmembrane region" description="Helical" evidence="1">
    <location>
        <begin position="102"/>
        <end position="132"/>
    </location>
</feature>
<dbReference type="PRINTS" id="PR00173">
    <property type="entry name" value="EDTRNSPORT"/>
</dbReference>
<evidence type="ECO:0000313" key="3">
    <source>
        <dbReference type="Proteomes" id="UP001327027"/>
    </source>
</evidence>
<evidence type="ECO:0000256" key="1">
    <source>
        <dbReference type="SAM" id="Phobius"/>
    </source>
</evidence>
<reference evidence="2 3" key="1">
    <citation type="journal article" date="2013" name="Int. J. Syst. Evol. Microbiol.">
        <title>Aquimarina gracilis sp. nov., isolated from the gut microflora of a mussel, Mytilus coruscus, and emended description of Aquimarina spongiae.</title>
        <authorList>
            <person name="Park S.C."/>
            <person name="Choe H.N."/>
            <person name="Baik K.S."/>
            <person name="Seong C.N."/>
        </authorList>
    </citation>
    <scope>NUCLEOTIDE SEQUENCE [LARGE SCALE GENOMIC DNA]</scope>
    <source>
        <strain evidence="2 3">PSC32</strain>
    </source>
</reference>
<keyword evidence="1" id="KW-1133">Transmembrane helix</keyword>
<feature type="transmembrane region" description="Helical" evidence="1">
    <location>
        <begin position="381"/>
        <end position="403"/>
    </location>
</feature>
<dbReference type="PANTHER" id="PTHR30354">
    <property type="entry name" value="GNT FAMILY GLUCONATE TRANSPORTER"/>
    <property type="match status" value="1"/>
</dbReference>
<feature type="transmembrane region" description="Helical" evidence="1">
    <location>
        <begin position="58"/>
        <end position="78"/>
    </location>
</feature>
<dbReference type="PANTHER" id="PTHR30354:SF25">
    <property type="entry name" value="INNER MEMBRANE PERMEASE YGBN"/>
    <property type="match status" value="1"/>
</dbReference>
<feature type="transmembrane region" description="Helical" evidence="1">
    <location>
        <begin position="228"/>
        <end position="250"/>
    </location>
</feature>
<name>A0ABU5ZXJ3_9FLAO</name>
<evidence type="ECO:0000313" key="2">
    <source>
        <dbReference type="EMBL" id="MEB3346586.1"/>
    </source>
</evidence>
<dbReference type="Pfam" id="PF02447">
    <property type="entry name" value="GntP_permease"/>
    <property type="match status" value="1"/>
</dbReference>
<keyword evidence="1" id="KW-0472">Membrane</keyword>
<keyword evidence="3" id="KW-1185">Reference proteome</keyword>
<accession>A0ABU5ZXJ3</accession>
<feature type="transmembrane region" description="Helical" evidence="1">
    <location>
        <begin position="305"/>
        <end position="324"/>
    </location>
</feature>
<keyword evidence="1" id="KW-0812">Transmembrane</keyword>
<feature type="transmembrane region" description="Helical" evidence="1">
    <location>
        <begin position="5"/>
        <end position="21"/>
    </location>
</feature>
<feature type="transmembrane region" description="Helical" evidence="1">
    <location>
        <begin position="262"/>
        <end position="284"/>
    </location>
</feature>
<dbReference type="Proteomes" id="UP001327027">
    <property type="component" value="Unassembled WGS sequence"/>
</dbReference>
<feature type="transmembrane region" description="Helical" evidence="1">
    <location>
        <begin position="423"/>
        <end position="447"/>
    </location>
</feature>
<comment type="caution">
    <text evidence="2">The sequence shown here is derived from an EMBL/GenBank/DDBJ whole genome shotgun (WGS) entry which is preliminary data.</text>
</comment>
<dbReference type="NCBIfam" id="TIGR00791">
    <property type="entry name" value="gntP"/>
    <property type="match status" value="1"/>
</dbReference>
<dbReference type="InterPro" id="IPR003474">
    <property type="entry name" value="Glcn_transporter"/>
</dbReference>
<proteinExistence type="predicted"/>
<feature type="transmembrane region" description="Helical" evidence="1">
    <location>
        <begin position="139"/>
        <end position="157"/>
    </location>
</feature>
<feature type="transmembrane region" description="Helical" evidence="1">
    <location>
        <begin position="177"/>
        <end position="197"/>
    </location>
</feature>
<protein>
    <submittedName>
        <fullName evidence="2">Gluconate:H+ symporter</fullName>
    </submittedName>
</protein>
<dbReference type="RefSeq" id="WP_324180614.1">
    <property type="nucleotide sequence ID" value="NZ_BAABAW010000006.1"/>
</dbReference>
<dbReference type="EMBL" id="JAYKLX010000006">
    <property type="protein sequence ID" value="MEB3346586.1"/>
    <property type="molecule type" value="Genomic_DNA"/>
</dbReference>
<sequence length="448" mass="47713">MDYQLIVAVIVGIAALLFMILKLRIQAFIALLIVCIIVGLLSGLPVKNVITSIKNGMGSTLGFVATVVGLGALFGGILESSGGAEGLANYILKLAGERNASWALMISGFVIAIPVFFDVAFIILVPILYAIAQRTRKSLLLYAIPLLAGLAITHSFIPPTPGPVAVADILGANLGWVIVFGFVAGIPAAIISGPILAKYLDRRMFVPVPEPGKVVNIKKDSYPNPWHIIMIIALPIFFIILKTVLLGGSNKRIEFPEFLTELIFLLGHPFTALIIANLIAWYFLGIKRGITKEELSKISMKSFRPAGAIILLTGAGGAFKQILVDTKAGELLASSLQDSNIHPLVFAFIVAALIRVLQGSATTAMIAAAGIVSPIILANNFGAAQIALFVISIASGATILSHVNDSGFWLVGQYLGLNEKQTFKSWTVMTTLIAITGLLIAVLLWYIT</sequence>
<dbReference type="PIRSF" id="PIRSF002746">
    <property type="entry name" value="Gluconate_transporter"/>
    <property type="match status" value="1"/>
</dbReference>
<feature type="transmembrane region" description="Helical" evidence="1">
    <location>
        <begin position="344"/>
        <end position="369"/>
    </location>
</feature>
<feature type="transmembrane region" description="Helical" evidence="1">
    <location>
        <begin position="27"/>
        <end position="46"/>
    </location>
</feature>